<gene>
    <name evidence="1" type="ORF">FWK35_00015110</name>
</gene>
<organism evidence="1 2">
    <name type="scientific">Aphis craccivora</name>
    <name type="common">Cowpea aphid</name>
    <dbReference type="NCBI Taxonomy" id="307492"/>
    <lineage>
        <taxon>Eukaryota</taxon>
        <taxon>Metazoa</taxon>
        <taxon>Ecdysozoa</taxon>
        <taxon>Arthropoda</taxon>
        <taxon>Hexapoda</taxon>
        <taxon>Insecta</taxon>
        <taxon>Pterygota</taxon>
        <taxon>Neoptera</taxon>
        <taxon>Paraneoptera</taxon>
        <taxon>Hemiptera</taxon>
        <taxon>Sternorrhyncha</taxon>
        <taxon>Aphidomorpha</taxon>
        <taxon>Aphidoidea</taxon>
        <taxon>Aphididae</taxon>
        <taxon>Aphidini</taxon>
        <taxon>Aphis</taxon>
        <taxon>Aphis</taxon>
    </lineage>
</organism>
<keyword evidence="2" id="KW-1185">Reference proteome</keyword>
<proteinExistence type="predicted"/>
<comment type="caution">
    <text evidence="1">The sequence shown here is derived from an EMBL/GenBank/DDBJ whole genome shotgun (WGS) entry which is preliminary data.</text>
</comment>
<dbReference type="EMBL" id="VUJU01000789">
    <property type="protein sequence ID" value="KAF0768348.1"/>
    <property type="molecule type" value="Genomic_DNA"/>
</dbReference>
<evidence type="ECO:0000313" key="2">
    <source>
        <dbReference type="Proteomes" id="UP000478052"/>
    </source>
</evidence>
<reference evidence="1 2" key="1">
    <citation type="submission" date="2019-08" db="EMBL/GenBank/DDBJ databases">
        <title>Whole genome of Aphis craccivora.</title>
        <authorList>
            <person name="Voronova N.V."/>
            <person name="Shulinski R.S."/>
            <person name="Bandarenka Y.V."/>
            <person name="Zhorov D.G."/>
            <person name="Warner D."/>
        </authorList>
    </citation>
    <scope>NUCLEOTIDE SEQUENCE [LARGE SCALE GENOMIC DNA]</scope>
    <source>
        <strain evidence="1">180601</strain>
        <tissue evidence="1">Whole Body</tissue>
    </source>
</reference>
<evidence type="ECO:0000313" key="1">
    <source>
        <dbReference type="EMBL" id="KAF0768348.1"/>
    </source>
</evidence>
<name>A0A6G0ZBQ9_APHCR</name>
<dbReference type="AlphaFoldDB" id="A0A6G0ZBQ9"/>
<sequence>MLIIKLKRLSCPLAGSGVLVFSGAHALDCSSVCLNQCGHIYGLRLWGNVKKSNINKIQAFQNFALRNIKNVLPYVSNFSLHLDLKLKTIPQPPKYSLNPLIKNLSSPTYLLIPQDA</sequence>
<protein>
    <submittedName>
        <fullName evidence="1">Uncharacterized protein</fullName>
    </submittedName>
</protein>
<accession>A0A6G0ZBQ9</accession>
<dbReference type="Proteomes" id="UP000478052">
    <property type="component" value="Unassembled WGS sequence"/>
</dbReference>